<gene>
    <name evidence="2" type="ORF">P7K49_012073</name>
</gene>
<dbReference type="EMBL" id="JASSZA010000005">
    <property type="protein sequence ID" value="KAK2112326.1"/>
    <property type="molecule type" value="Genomic_DNA"/>
</dbReference>
<keyword evidence="3" id="KW-1185">Reference proteome</keyword>
<name>A0ABQ9VT57_SAGOE</name>
<evidence type="ECO:0000313" key="3">
    <source>
        <dbReference type="Proteomes" id="UP001266305"/>
    </source>
</evidence>
<dbReference type="Proteomes" id="UP001266305">
    <property type="component" value="Unassembled WGS sequence"/>
</dbReference>
<evidence type="ECO:0000313" key="2">
    <source>
        <dbReference type="EMBL" id="KAK2112326.1"/>
    </source>
</evidence>
<proteinExistence type="predicted"/>
<organism evidence="2 3">
    <name type="scientific">Saguinus oedipus</name>
    <name type="common">Cotton-top tamarin</name>
    <name type="synonym">Oedipomidas oedipus</name>
    <dbReference type="NCBI Taxonomy" id="9490"/>
    <lineage>
        <taxon>Eukaryota</taxon>
        <taxon>Metazoa</taxon>
        <taxon>Chordata</taxon>
        <taxon>Craniata</taxon>
        <taxon>Vertebrata</taxon>
        <taxon>Euteleostomi</taxon>
        <taxon>Mammalia</taxon>
        <taxon>Eutheria</taxon>
        <taxon>Euarchontoglires</taxon>
        <taxon>Primates</taxon>
        <taxon>Haplorrhini</taxon>
        <taxon>Platyrrhini</taxon>
        <taxon>Cebidae</taxon>
        <taxon>Callitrichinae</taxon>
        <taxon>Saguinus</taxon>
    </lineage>
</organism>
<protein>
    <submittedName>
        <fullName evidence="2">Uncharacterized protein</fullName>
    </submittedName>
</protein>
<accession>A0ABQ9VT57</accession>
<evidence type="ECO:0000256" key="1">
    <source>
        <dbReference type="SAM" id="MobiDB-lite"/>
    </source>
</evidence>
<feature type="non-terminal residue" evidence="2">
    <location>
        <position position="1"/>
    </location>
</feature>
<sequence length="101" mass="10183">DCPEEAASRAGAGASTSGLRQTLLPPQGHAFLFPKATSATLSRLSGSDTSAFRGLCCPEVTIAGSEGRAESGPGEPYADQFSDLASIWKGGGAVPSGKEQV</sequence>
<reference evidence="2 3" key="1">
    <citation type="submission" date="2023-05" db="EMBL/GenBank/DDBJ databases">
        <title>B98-5 Cell Line De Novo Hybrid Assembly: An Optical Mapping Approach.</title>
        <authorList>
            <person name="Kananen K."/>
            <person name="Auerbach J.A."/>
            <person name="Kautto E."/>
            <person name="Blachly J.S."/>
        </authorList>
    </citation>
    <scope>NUCLEOTIDE SEQUENCE [LARGE SCALE GENOMIC DNA]</scope>
    <source>
        <strain evidence="2">B95-8</strain>
        <tissue evidence="2">Cell line</tissue>
    </source>
</reference>
<feature type="compositionally biased region" description="Low complexity" evidence="1">
    <location>
        <begin position="8"/>
        <end position="18"/>
    </location>
</feature>
<comment type="caution">
    <text evidence="2">The sequence shown here is derived from an EMBL/GenBank/DDBJ whole genome shotgun (WGS) entry which is preliminary data.</text>
</comment>
<feature type="region of interest" description="Disordered" evidence="1">
    <location>
        <begin position="1"/>
        <end position="21"/>
    </location>
</feature>